<feature type="domain" description="OmpR/PhoB-type" evidence="7">
    <location>
        <begin position="131"/>
        <end position="231"/>
    </location>
</feature>
<organism evidence="8 9">
    <name type="scientific">Fodinibius salsisoli</name>
    <dbReference type="NCBI Taxonomy" id="2820877"/>
    <lineage>
        <taxon>Bacteria</taxon>
        <taxon>Pseudomonadati</taxon>
        <taxon>Balneolota</taxon>
        <taxon>Balneolia</taxon>
        <taxon>Balneolales</taxon>
        <taxon>Balneolaceae</taxon>
        <taxon>Fodinibius</taxon>
    </lineage>
</organism>
<evidence type="ECO:0000259" key="6">
    <source>
        <dbReference type="PROSITE" id="PS50110"/>
    </source>
</evidence>
<dbReference type="SUPFAM" id="SSF46894">
    <property type="entry name" value="C-terminal effector domain of the bipartite response regulators"/>
    <property type="match status" value="1"/>
</dbReference>
<reference evidence="8 9" key="1">
    <citation type="submission" date="2021-03" db="EMBL/GenBank/DDBJ databases">
        <title>Aliifodinibius sp. nov., a new bacterium isolated from saline soil.</title>
        <authorList>
            <person name="Galisteo C."/>
            <person name="De La Haba R."/>
            <person name="Sanchez-Porro C."/>
            <person name="Ventosa A."/>
        </authorList>
    </citation>
    <scope>NUCLEOTIDE SEQUENCE [LARGE SCALE GENOMIC DNA]</scope>
    <source>
        <strain evidence="8 9">1BSP15-2V2</strain>
    </source>
</reference>
<dbReference type="Proteomes" id="UP001207918">
    <property type="component" value="Unassembled WGS sequence"/>
</dbReference>
<evidence type="ECO:0000313" key="9">
    <source>
        <dbReference type="Proteomes" id="UP001207918"/>
    </source>
</evidence>
<feature type="domain" description="Response regulatory" evidence="6">
    <location>
        <begin position="5"/>
        <end position="119"/>
    </location>
</feature>
<evidence type="ECO:0000256" key="5">
    <source>
        <dbReference type="PROSITE-ProRule" id="PRU01091"/>
    </source>
</evidence>
<dbReference type="InterPro" id="IPR039420">
    <property type="entry name" value="WalR-like"/>
</dbReference>
<dbReference type="SMART" id="SM00862">
    <property type="entry name" value="Trans_reg_C"/>
    <property type="match status" value="1"/>
</dbReference>
<dbReference type="RefSeq" id="WP_265768046.1">
    <property type="nucleotide sequence ID" value="NZ_JAGGJA010000024.1"/>
</dbReference>
<protein>
    <submittedName>
        <fullName evidence="8">Response regulator transcription factor</fullName>
    </submittedName>
</protein>
<keyword evidence="9" id="KW-1185">Reference proteome</keyword>
<dbReference type="InterPro" id="IPR001867">
    <property type="entry name" value="OmpR/PhoB-type_DNA-bd"/>
</dbReference>
<dbReference type="CDD" id="cd17574">
    <property type="entry name" value="REC_OmpR"/>
    <property type="match status" value="1"/>
</dbReference>
<feature type="DNA-binding region" description="OmpR/PhoB-type" evidence="5">
    <location>
        <begin position="131"/>
        <end position="231"/>
    </location>
</feature>
<keyword evidence="1 4" id="KW-0597">Phosphoprotein</keyword>
<evidence type="ECO:0000259" key="7">
    <source>
        <dbReference type="PROSITE" id="PS51755"/>
    </source>
</evidence>
<evidence type="ECO:0000313" key="8">
    <source>
        <dbReference type="EMBL" id="MCW9709172.1"/>
    </source>
</evidence>
<proteinExistence type="predicted"/>
<sequence>MSAKKIVIVEDEPSLVFTLEDTLENEGYEVFVAKKGDKAVEIVKNENPDLMILDLMLPGMSGYDVCKKVRSMNYTFPIIMLTARDQEIDKVTGLNIGADDYMTKPFGVKELLARIQARLRRSDQYSNNTPMNEISLGDTYIDLQNAEAEHPEKGGVELTTREVELIRYLAAHANEPVSRDALLENVWRYEFSTNTRTVDVHISKLRSKIEVHADDPKYLVTLHGVGYMLKMN</sequence>
<dbReference type="SUPFAM" id="SSF52172">
    <property type="entry name" value="CheY-like"/>
    <property type="match status" value="1"/>
</dbReference>
<dbReference type="Pfam" id="PF00486">
    <property type="entry name" value="Trans_reg_C"/>
    <property type="match status" value="1"/>
</dbReference>
<feature type="modified residue" description="4-aspartylphosphate" evidence="4">
    <location>
        <position position="54"/>
    </location>
</feature>
<gene>
    <name evidence="8" type="ORF">J6I44_20085</name>
</gene>
<evidence type="ECO:0000256" key="4">
    <source>
        <dbReference type="PROSITE-ProRule" id="PRU00169"/>
    </source>
</evidence>
<dbReference type="Gene3D" id="3.40.50.2300">
    <property type="match status" value="1"/>
</dbReference>
<evidence type="ECO:0000256" key="3">
    <source>
        <dbReference type="ARBA" id="ARBA00023125"/>
    </source>
</evidence>
<dbReference type="Gene3D" id="1.10.10.10">
    <property type="entry name" value="Winged helix-like DNA-binding domain superfamily/Winged helix DNA-binding domain"/>
    <property type="match status" value="1"/>
</dbReference>
<dbReference type="PANTHER" id="PTHR48111:SF40">
    <property type="entry name" value="PHOSPHATE REGULON TRANSCRIPTIONAL REGULATORY PROTEIN PHOB"/>
    <property type="match status" value="1"/>
</dbReference>
<dbReference type="InterPro" id="IPR011006">
    <property type="entry name" value="CheY-like_superfamily"/>
</dbReference>
<dbReference type="InterPro" id="IPR001789">
    <property type="entry name" value="Sig_transdc_resp-reg_receiver"/>
</dbReference>
<dbReference type="CDD" id="cd00383">
    <property type="entry name" value="trans_reg_C"/>
    <property type="match status" value="1"/>
</dbReference>
<comment type="caution">
    <text evidence="8">The sequence shown here is derived from an EMBL/GenBank/DDBJ whole genome shotgun (WGS) entry which is preliminary data.</text>
</comment>
<dbReference type="SMART" id="SM00448">
    <property type="entry name" value="REC"/>
    <property type="match status" value="1"/>
</dbReference>
<dbReference type="InterPro" id="IPR036388">
    <property type="entry name" value="WH-like_DNA-bd_sf"/>
</dbReference>
<dbReference type="PROSITE" id="PS50110">
    <property type="entry name" value="RESPONSE_REGULATORY"/>
    <property type="match status" value="1"/>
</dbReference>
<name>A0ABT3PTM5_9BACT</name>
<dbReference type="PROSITE" id="PS51755">
    <property type="entry name" value="OMPR_PHOB"/>
    <property type="match status" value="1"/>
</dbReference>
<keyword evidence="2" id="KW-0902">Two-component regulatory system</keyword>
<accession>A0ABT3PTM5</accession>
<keyword evidence="3 5" id="KW-0238">DNA-binding</keyword>
<dbReference type="Pfam" id="PF00072">
    <property type="entry name" value="Response_reg"/>
    <property type="match status" value="1"/>
</dbReference>
<evidence type="ECO:0000256" key="1">
    <source>
        <dbReference type="ARBA" id="ARBA00022553"/>
    </source>
</evidence>
<dbReference type="InterPro" id="IPR016032">
    <property type="entry name" value="Sig_transdc_resp-reg_C-effctor"/>
</dbReference>
<dbReference type="Gene3D" id="6.10.250.690">
    <property type="match status" value="1"/>
</dbReference>
<dbReference type="PANTHER" id="PTHR48111">
    <property type="entry name" value="REGULATOR OF RPOS"/>
    <property type="match status" value="1"/>
</dbReference>
<evidence type="ECO:0000256" key="2">
    <source>
        <dbReference type="ARBA" id="ARBA00023012"/>
    </source>
</evidence>
<dbReference type="EMBL" id="JAGGJA010000024">
    <property type="protein sequence ID" value="MCW9709172.1"/>
    <property type="molecule type" value="Genomic_DNA"/>
</dbReference>